<feature type="region of interest" description="Disordered" evidence="2">
    <location>
        <begin position="175"/>
        <end position="203"/>
    </location>
</feature>
<proteinExistence type="predicted"/>
<dbReference type="GeneID" id="93581778"/>
<evidence type="ECO:0000256" key="2">
    <source>
        <dbReference type="SAM" id="MobiDB-lite"/>
    </source>
</evidence>
<organism evidence="3 4">
    <name type="scientific">Aspergillus brasiliensis (strain CBS 101740 / IMI 381727 / IBT 21946)</name>
    <dbReference type="NCBI Taxonomy" id="767769"/>
    <lineage>
        <taxon>Eukaryota</taxon>
        <taxon>Fungi</taxon>
        <taxon>Dikarya</taxon>
        <taxon>Ascomycota</taxon>
        <taxon>Pezizomycotina</taxon>
        <taxon>Eurotiomycetes</taxon>
        <taxon>Eurotiomycetidae</taxon>
        <taxon>Eurotiales</taxon>
        <taxon>Aspergillaceae</taxon>
        <taxon>Aspergillus</taxon>
        <taxon>Aspergillus subgen. Circumdati</taxon>
    </lineage>
</organism>
<feature type="region of interest" description="Disordered" evidence="2">
    <location>
        <begin position="72"/>
        <end position="119"/>
    </location>
</feature>
<sequence length="203" mass="22008">MPSRRSWKKRYETDQADHPMEPIENMTIAQAGRELQRITKNIMLAKRNIKRWEAEHEELIARFYTTEGKIAVPSGKDEKTNVTADSSESHGEGPALKGATDWHGQTPMDSSGSEVLGEGKMDMDEDAQCEKANAIGGIADSRLQEVATTATAGGDDLLLPDSGDVGCLVDFEMDLDDGPDGEKGEKGEEEALGTALESLNITV</sequence>
<reference evidence="4" key="1">
    <citation type="journal article" date="2017" name="Genome Biol.">
        <title>Comparative genomics reveals high biological diversity and specific adaptations in the industrially and medically important fungal genus Aspergillus.</title>
        <authorList>
            <person name="de Vries R.P."/>
            <person name="Riley R."/>
            <person name="Wiebenga A."/>
            <person name="Aguilar-Osorio G."/>
            <person name="Amillis S."/>
            <person name="Uchima C.A."/>
            <person name="Anderluh G."/>
            <person name="Asadollahi M."/>
            <person name="Askin M."/>
            <person name="Barry K."/>
            <person name="Battaglia E."/>
            <person name="Bayram O."/>
            <person name="Benocci T."/>
            <person name="Braus-Stromeyer S.A."/>
            <person name="Caldana C."/>
            <person name="Canovas D."/>
            <person name="Cerqueira G.C."/>
            <person name="Chen F."/>
            <person name="Chen W."/>
            <person name="Choi C."/>
            <person name="Clum A."/>
            <person name="Dos Santos R.A."/>
            <person name="Damasio A.R."/>
            <person name="Diallinas G."/>
            <person name="Emri T."/>
            <person name="Fekete E."/>
            <person name="Flipphi M."/>
            <person name="Freyberg S."/>
            <person name="Gallo A."/>
            <person name="Gournas C."/>
            <person name="Habgood R."/>
            <person name="Hainaut M."/>
            <person name="Harispe M.L."/>
            <person name="Henrissat B."/>
            <person name="Hilden K.S."/>
            <person name="Hope R."/>
            <person name="Hossain A."/>
            <person name="Karabika E."/>
            <person name="Karaffa L."/>
            <person name="Karanyi Z."/>
            <person name="Krasevec N."/>
            <person name="Kuo A."/>
            <person name="Kusch H."/>
            <person name="LaButti K."/>
            <person name="Lagendijk E.L."/>
            <person name="Lapidus A."/>
            <person name="Levasseur A."/>
            <person name="Lindquist E."/>
            <person name="Lipzen A."/>
            <person name="Logrieco A.F."/>
            <person name="MacCabe A."/>
            <person name="Maekelae M.R."/>
            <person name="Malavazi I."/>
            <person name="Melin P."/>
            <person name="Meyer V."/>
            <person name="Mielnichuk N."/>
            <person name="Miskei M."/>
            <person name="Molnar A.P."/>
            <person name="Mule G."/>
            <person name="Ngan C.Y."/>
            <person name="Orejas M."/>
            <person name="Orosz E."/>
            <person name="Ouedraogo J.P."/>
            <person name="Overkamp K.M."/>
            <person name="Park H.-S."/>
            <person name="Perrone G."/>
            <person name="Piumi F."/>
            <person name="Punt P.J."/>
            <person name="Ram A.F."/>
            <person name="Ramon A."/>
            <person name="Rauscher S."/>
            <person name="Record E."/>
            <person name="Riano-Pachon D.M."/>
            <person name="Robert V."/>
            <person name="Roehrig J."/>
            <person name="Ruller R."/>
            <person name="Salamov A."/>
            <person name="Salih N.S."/>
            <person name="Samson R.A."/>
            <person name="Sandor E."/>
            <person name="Sanguinetti M."/>
            <person name="Schuetze T."/>
            <person name="Sepcic K."/>
            <person name="Shelest E."/>
            <person name="Sherlock G."/>
            <person name="Sophianopoulou V."/>
            <person name="Squina F.M."/>
            <person name="Sun H."/>
            <person name="Susca A."/>
            <person name="Todd R.B."/>
            <person name="Tsang A."/>
            <person name="Unkles S.E."/>
            <person name="van de Wiele N."/>
            <person name="van Rossen-Uffink D."/>
            <person name="Oliveira J.V."/>
            <person name="Vesth T.C."/>
            <person name="Visser J."/>
            <person name="Yu J.-H."/>
            <person name="Zhou M."/>
            <person name="Andersen M.R."/>
            <person name="Archer D.B."/>
            <person name="Baker S.E."/>
            <person name="Benoit I."/>
            <person name="Brakhage A.A."/>
            <person name="Braus G.H."/>
            <person name="Fischer R."/>
            <person name="Frisvad J.C."/>
            <person name="Goldman G.H."/>
            <person name="Houbraken J."/>
            <person name="Oakley B."/>
            <person name="Pocsi I."/>
            <person name="Scazzocchio C."/>
            <person name="Seiboth B."/>
            <person name="vanKuyk P.A."/>
            <person name="Wortman J."/>
            <person name="Dyer P.S."/>
            <person name="Grigoriev I.V."/>
        </authorList>
    </citation>
    <scope>NUCLEOTIDE SEQUENCE [LARGE SCALE GENOMIC DNA]</scope>
    <source>
        <strain evidence="4">CBS 101740 / IMI 381727 / IBT 21946</strain>
    </source>
</reference>
<evidence type="ECO:0000313" key="4">
    <source>
        <dbReference type="Proteomes" id="UP000184499"/>
    </source>
</evidence>
<feature type="region of interest" description="Disordered" evidence="2">
    <location>
        <begin position="1"/>
        <end position="23"/>
    </location>
</feature>
<evidence type="ECO:0000256" key="1">
    <source>
        <dbReference type="SAM" id="Coils"/>
    </source>
</evidence>
<gene>
    <name evidence="3" type="ORF">ASPBRDRAFT_75741</name>
</gene>
<keyword evidence="1" id="KW-0175">Coiled coil</keyword>
<dbReference type="OrthoDB" id="4420647at2759"/>
<feature type="compositionally biased region" description="Low complexity" evidence="2">
    <location>
        <begin position="192"/>
        <end position="203"/>
    </location>
</feature>
<dbReference type="AlphaFoldDB" id="A0A1L9UHF7"/>
<dbReference type="RefSeq" id="XP_067478355.1">
    <property type="nucleotide sequence ID" value="XM_067629291.1"/>
</dbReference>
<feature type="compositionally biased region" description="Basic and acidic residues" evidence="2">
    <location>
        <begin position="9"/>
        <end position="21"/>
    </location>
</feature>
<feature type="coiled-coil region" evidence="1">
    <location>
        <begin position="28"/>
        <end position="62"/>
    </location>
</feature>
<name>A0A1L9UHF7_ASPBC</name>
<keyword evidence="4" id="KW-1185">Reference proteome</keyword>
<accession>A0A1L9UHF7</accession>
<evidence type="ECO:0000313" key="3">
    <source>
        <dbReference type="EMBL" id="OJJ71107.1"/>
    </source>
</evidence>
<dbReference type="Proteomes" id="UP000184499">
    <property type="component" value="Unassembled WGS sequence"/>
</dbReference>
<dbReference type="OMA" id="EDAQCEK"/>
<dbReference type="EMBL" id="KV878685">
    <property type="protein sequence ID" value="OJJ71107.1"/>
    <property type="molecule type" value="Genomic_DNA"/>
</dbReference>
<protein>
    <submittedName>
        <fullName evidence="3">Uncharacterized protein</fullName>
    </submittedName>
</protein>
<dbReference type="VEuPathDB" id="FungiDB:ASPBRDRAFT_75741"/>